<gene>
    <name evidence="1" type="ORF">IQ247_16030</name>
</gene>
<dbReference type="Gene3D" id="3.30.160.250">
    <property type="match status" value="1"/>
</dbReference>
<accession>A0A8J7F374</accession>
<organism evidence="1 2">
    <name type="scientific">Plectonema cf. radiosum LEGE 06105</name>
    <dbReference type="NCBI Taxonomy" id="945769"/>
    <lineage>
        <taxon>Bacteria</taxon>
        <taxon>Bacillati</taxon>
        <taxon>Cyanobacteriota</taxon>
        <taxon>Cyanophyceae</taxon>
        <taxon>Oscillatoriophycideae</taxon>
        <taxon>Oscillatoriales</taxon>
        <taxon>Microcoleaceae</taxon>
        <taxon>Plectonema</taxon>
    </lineage>
</organism>
<proteinExistence type="predicted"/>
<dbReference type="AlphaFoldDB" id="A0A8J7F374"/>
<protein>
    <submittedName>
        <fullName evidence="1">Type II toxin-antitoxin system HicB family antitoxin</fullName>
    </submittedName>
</protein>
<evidence type="ECO:0000313" key="2">
    <source>
        <dbReference type="Proteomes" id="UP000620559"/>
    </source>
</evidence>
<comment type="caution">
    <text evidence="1">The sequence shown here is derived from an EMBL/GenBank/DDBJ whole genome shotgun (WGS) entry which is preliminary data.</text>
</comment>
<dbReference type="InterPro" id="IPR035069">
    <property type="entry name" value="TTHA1013/TTHA0281-like"/>
</dbReference>
<dbReference type="EMBL" id="JADEWL010000052">
    <property type="protein sequence ID" value="MBE9214157.1"/>
    <property type="molecule type" value="Genomic_DNA"/>
</dbReference>
<evidence type="ECO:0000313" key="1">
    <source>
        <dbReference type="EMBL" id="MBE9214157.1"/>
    </source>
</evidence>
<dbReference type="SUPFAM" id="SSF143100">
    <property type="entry name" value="TTHA1013/TTHA0281-like"/>
    <property type="match status" value="1"/>
</dbReference>
<dbReference type="RefSeq" id="WP_193921664.1">
    <property type="nucleotide sequence ID" value="NZ_JADEWL010000052.1"/>
</dbReference>
<dbReference type="Proteomes" id="UP000620559">
    <property type="component" value="Unassembled WGS sequence"/>
</dbReference>
<keyword evidence="2" id="KW-1185">Reference proteome</keyword>
<name>A0A8J7F374_9CYAN</name>
<sequence>MISFSPSINSDNNISKLTYSVLIESEEDGQFFAVVLGLSDCKSYGKTENEALENLQQLLQKRLQNSKIVTLEINSSQTDNPWTKVVGMYKDNPLFDEVLADIETERTQLNA</sequence>
<reference evidence="1" key="1">
    <citation type="submission" date="2020-10" db="EMBL/GenBank/DDBJ databases">
        <authorList>
            <person name="Castelo-Branco R."/>
            <person name="Eusebio N."/>
            <person name="Adriana R."/>
            <person name="Vieira A."/>
            <person name="Brugerolle De Fraissinette N."/>
            <person name="Rezende De Castro R."/>
            <person name="Schneider M.P."/>
            <person name="Vasconcelos V."/>
            <person name="Leao P.N."/>
        </authorList>
    </citation>
    <scope>NUCLEOTIDE SEQUENCE</scope>
    <source>
        <strain evidence="1">LEGE 06105</strain>
    </source>
</reference>